<protein>
    <submittedName>
        <fullName evidence="1">Uncharacterized protein</fullName>
    </submittedName>
</protein>
<reference evidence="1" key="1">
    <citation type="submission" date="2014-11" db="EMBL/GenBank/DDBJ databases">
        <authorList>
            <person name="Zhu J."/>
            <person name="Qi W."/>
            <person name="Song R."/>
        </authorList>
    </citation>
    <scope>NUCLEOTIDE SEQUENCE</scope>
</reference>
<organism evidence="1">
    <name type="scientific">uncultured Poseidoniia archaeon</name>
    <dbReference type="NCBI Taxonomy" id="1697135"/>
    <lineage>
        <taxon>Archaea</taxon>
        <taxon>Methanobacteriati</taxon>
        <taxon>Thermoplasmatota</taxon>
        <taxon>Candidatus Poseidoniia</taxon>
        <taxon>environmental samples</taxon>
    </lineage>
</organism>
<sequence length="364" mass="41462">MAKKDTYLALLRRGIDEKTAQILSDGGIKVGDLKTLDVETLTNNYGLKKEIATSVLDSVKSGPRSSAKQRYLADVLSDSGGKKKVDKIEEQRFKREQKDLHAELLEKKEQLRIAKVEQFREKKLVMNRLGKTVELIVKLENTFDEEGKDEQRTKLRDQLETRGLEAARDHELLDLSGTPQDIVDFRRKIAPILCMHACPECGEEMDPRGGNVMEDMTDFMLVCWDCEKEFRAPMAQVVEDKLENGDRIQIDPRKGPRLKVYLPPKKSETLSVDDLIKRDLESTGASVAELEAAVEASKLSGGLMSIEDWIEQKIADKGYIQAQEHREEFILATGAGATKFNKWMKKAGLYFNKQTGRWTRWEDR</sequence>
<accession>A0A1B1T9Y4</accession>
<proteinExistence type="predicted"/>
<reference evidence="1" key="2">
    <citation type="journal article" date="2015" name="ISME J.">
        <title>A new class of marine Euryarchaeota group II from the Mediterranean deep chlorophyll maximum.</title>
        <authorList>
            <person name="Martin-Cuadrado A.B."/>
            <person name="Garcia-Heredia I."/>
            <person name="Molto A.G."/>
            <person name="Lopez-Ubeda R."/>
            <person name="Kimes N."/>
            <person name="Lopez-Garcia P."/>
            <person name="Moreira D."/>
            <person name="Rodriguez-Valera F."/>
        </authorList>
    </citation>
    <scope>NUCLEOTIDE SEQUENCE</scope>
</reference>
<evidence type="ECO:0000313" key="1">
    <source>
        <dbReference type="EMBL" id="ANV79101.1"/>
    </source>
</evidence>
<name>A0A1B1T9Y4_9ARCH</name>
<dbReference type="AlphaFoldDB" id="A0A1B1T9Y4"/>
<dbReference type="EMBL" id="KP211813">
    <property type="protein sequence ID" value="ANV79101.1"/>
    <property type="molecule type" value="Genomic_DNA"/>
</dbReference>